<dbReference type="Pfam" id="PF08423">
    <property type="entry name" value="Rad51"/>
    <property type="match status" value="1"/>
</dbReference>
<dbReference type="EMBL" id="JAZDUA010000093">
    <property type="protein sequence ID" value="KAK7868498.1"/>
    <property type="molecule type" value="Genomic_DNA"/>
</dbReference>
<dbReference type="GO" id="GO:0000724">
    <property type="term" value="P:double-strand break repair via homologous recombination"/>
    <property type="evidence" value="ECO:0007669"/>
    <property type="project" value="InterPro"/>
</dbReference>
<dbReference type="Gene3D" id="3.40.50.300">
    <property type="entry name" value="P-loop containing nucleotide triphosphate hydrolases"/>
    <property type="match status" value="1"/>
</dbReference>
<gene>
    <name evidence="2" type="ORF">R5R35_001906</name>
</gene>
<reference evidence="2 3" key="1">
    <citation type="submission" date="2024-03" db="EMBL/GenBank/DDBJ databases">
        <title>The genome assembly and annotation of the cricket Gryllus longicercus Weissman &amp; Gray.</title>
        <authorList>
            <person name="Szrajer S."/>
            <person name="Gray D."/>
            <person name="Ylla G."/>
        </authorList>
    </citation>
    <scope>NUCLEOTIDE SEQUENCE [LARGE SCALE GENOMIC DNA]</scope>
    <source>
        <strain evidence="2">DAG 2021-001</strain>
        <tissue evidence="2">Whole body minus gut</tissue>
    </source>
</reference>
<organism evidence="2 3">
    <name type="scientific">Gryllus longicercus</name>
    <dbReference type="NCBI Taxonomy" id="2509291"/>
    <lineage>
        <taxon>Eukaryota</taxon>
        <taxon>Metazoa</taxon>
        <taxon>Ecdysozoa</taxon>
        <taxon>Arthropoda</taxon>
        <taxon>Hexapoda</taxon>
        <taxon>Insecta</taxon>
        <taxon>Pterygota</taxon>
        <taxon>Neoptera</taxon>
        <taxon>Polyneoptera</taxon>
        <taxon>Orthoptera</taxon>
        <taxon>Ensifera</taxon>
        <taxon>Gryllidea</taxon>
        <taxon>Grylloidea</taxon>
        <taxon>Gryllidae</taxon>
        <taxon>Gryllinae</taxon>
        <taxon>Gryllus</taxon>
    </lineage>
</organism>
<evidence type="ECO:0000259" key="1">
    <source>
        <dbReference type="PROSITE" id="PS50162"/>
    </source>
</evidence>
<accession>A0AAN9Z551</accession>
<dbReference type="InterPro" id="IPR027417">
    <property type="entry name" value="P-loop_NTPase"/>
</dbReference>
<comment type="caution">
    <text evidence="2">The sequence shown here is derived from an EMBL/GenBank/DDBJ whole genome shotgun (WGS) entry which is preliminary data.</text>
</comment>
<dbReference type="InterPro" id="IPR013632">
    <property type="entry name" value="Rad51_C"/>
</dbReference>
<dbReference type="PANTHER" id="PTHR46644:SF2">
    <property type="entry name" value="DNA REPAIR PROTEIN XRCC2"/>
    <property type="match status" value="1"/>
</dbReference>
<dbReference type="CDD" id="cd19490">
    <property type="entry name" value="XRCC2"/>
    <property type="match status" value="1"/>
</dbReference>
<dbReference type="AlphaFoldDB" id="A0AAN9Z551"/>
<dbReference type="GO" id="GO:0000400">
    <property type="term" value="F:four-way junction DNA binding"/>
    <property type="evidence" value="ECO:0007669"/>
    <property type="project" value="TreeGrafter"/>
</dbReference>
<dbReference type="InterPro" id="IPR020588">
    <property type="entry name" value="RecA_ATP-bd"/>
</dbReference>
<dbReference type="GO" id="GO:0005524">
    <property type="term" value="F:ATP binding"/>
    <property type="evidence" value="ECO:0007669"/>
    <property type="project" value="InterPro"/>
</dbReference>
<evidence type="ECO:0000313" key="3">
    <source>
        <dbReference type="Proteomes" id="UP001378592"/>
    </source>
</evidence>
<dbReference type="GO" id="GO:0005813">
    <property type="term" value="C:centrosome"/>
    <property type="evidence" value="ECO:0007669"/>
    <property type="project" value="TreeGrafter"/>
</dbReference>
<proteinExistence type="predicted"/>
<dbReference type="Proteomes" id="UP001378592">
    <property type="component" value="Unassembled WGS sequence"/>
</dbReference>
<sequence length="279" mass="31219">MDSLQSHLGAESGLQLLSRLENRPSLIDLDNVIFESGLLPNEIVEINGDVSSGKTLLVTQFLAKCLLPKSYCGIDIGGLNAGAVIIDTDHHFQVLKLVTIMEAYIARSGCSSNSLVDANTVESIIKDALDNLTILHCYDGVQLLITFHGLKNILSCNRNISLLVLDSVSAFYWQNTLNNNGIHKMDLYLKKILISLQKHIHEFKVSVIYTKPLYFQSKVHNDSNVIGKYGKISRQIKLQKVLNSVNLFYAHICDNSNRKVLSYEIGNDGFHWHVAQEHK</sequence>
<dbReference type="GO" id="GO:0033063">
    <property type="term" value="C:Rad51B-Rad51C-Rad51D-XRCC2 complex"/>
    <property type="evidence" value="ECO:0007669"/>
    <property type="project" value="InterPro"/>
</dbReference>
<name>A0AAN9Z551_9ORTH</name>
<dbReference type="SUPFAM" id="SSF52540">
    <property type="entry name" value="P-loop containing nucleoside triphosphate hydrolases"/>
    <property type="match status" value="1"/>
</dbReference>
<evidence type="ECO:0000313" key="2">
    <source>
        <dbReference type="EMBL" id="KAK7868498.1"/>
    </source>
</evidence>
<dbReference type="GO" id="GO:0140664">
    <property type="term" value="F:ATP-dependent DNA damage sensor activity"/>
    <property type="evidence" value="ECO:0007669"/>
    <property type="project" value="InterPro"/>
</dbReference>
<dbReference type="PROSITE" id="PS50162">
    <property type="entry name" value="RECA_2"/>
    <property type="match status" value="1"/>
</dbReference>
<keyword evidence="3" id="KW-1185">Reference proteome</keyword>
<protein>
    <recommendedName>
        <fullName evidence="1">RecA family profile 1 domain-containing protein</fullName>
    </recommendedName>
</protein>
<dbReference type="GO" id="GO:0042148">
    <property type="term" value="P:DNA strand invasion"/>
    <property type="evidence" value="ECO:0007669"/>
    <property type="project" value="TreeGrafter"/>
</dbReference>
<feature type="domain" description="RecA family profile 1" evidence="1">
    <location>
        <begin position="18"/>
        <end position="217"/>
    </location>
</feature>
<dbReference type="InterPro" id="IPR030547">
    <property type="entry name" value="XRCC2"/>
</dbReference>
<dbReference type="PANTHER" id="PTHR46644">
    <property type="entry name" value="DNA REPAIR PROTEIN XRCC2"/>
    <property type="match status" value="1"/>
</dbReference>
<dbReference type="GO" id="GO:0005657">
    <property type="term" value="C:replication fork"/>
    <property type="evidence" value="ECO:0007669"/>
    <property type="project" value="InterPro"/>
</dbReference>